<evidence type="ECO:0000259" key="6">
    <source>
        <dbReference type="PROSITE" id="PS51471"/>
    </source>
</evidence>
<comment type="similarity">
    <text evidence="1 5">Belongs to the iron/ascorbate-dependent oxidoreductase family.</text>
</comment>
<protein>
    <submittedName>
        <fullName evidence="7">Thymine dioxygenase</fullName>
    </submittedName>
</protein>
<keyword evidence="3 5" id="KW-0560">Oxidoreductase</keyword>
<name>A0A179FYZ9_METCM</name>
<dbReference type="KEGG" id="pchm:VFPPC_02778"/>
<keyword evidence="7" id="KW-0223">Dioxygenase</keyword>
<dbReference type="EMBL" id="LSBJ02000002">
    <property type="protein sequence ID" value="OAQ70283.1"/>
    <property type="molecule type" value="Genomic_DNA"/>
</dbReference>
<proteinExistence type="inferred from homology"/>
<evidence type="ECO:0000313" key="7">
    <source>
        <dbReference type="EMBL" id="OAQ70283.1"/>
    </source>
</evidence>
<dbReference type="STRING" id="1380566.A0A179FYZ9"/>
<evidence type="ECO:0000256" key="4">
    <source>
        <dbReference type="ARBA" id="ARBA00023004"/>
    </source>
</evidence>
<keyword evidence="8" id="KW-1185">Reference proteome</keyword>
<evidence type="ECO:0000313" key="8">
    <source>
        <dbReference type="Proteomes" id="UP000078397"/>
    </source>
</evidence>
<keyword evidence="4 5" id="KW-0408">Iron</keyword>
<dbReference type="GO" id="GO:0044283">
    <property type="term" value="P:small molecule biosynthetic process"/>
    <property type="evidence" value="ECO:0007669"/>
    <property type="project" value="UniProtKB-ARBA"/>
</dbReference>
<dbReference type="PANTHER" id="PTHR10209:SF804">
    <property type="entry name" value="FE2OG DIOXYGENASE DOMAIN-CONTAINING PROTEIN"/>
    <property type="match status" value="1"/>
</dbReference>
<dbReference type="RefSeq" id="XP_018146820.1">
    <property type="nucleotide sequence ID" value="XM_018282371.1"/>
</dbReference>
<dbReference type="SUPFAM" id="SSF51197">
    <property type="entry name" value="Clavaminate synthase-like"/>
    <property type="match status" value="1"/>
</dbReference>
<dbReference type="FunFam" id="2.60.120.330:FF:000030">
    <property type="entry name" value="Thymine dioxygenase"/>
    <property type="match status" value="1"/>
</dbReference>
<reference evidence="7 8" key="1">
    <citation type="journal article" date="2016" name="PLoS Pathog.">
        <title>Biosynthesis of antibiotic leucinostatins in bio-control fungus Purpureocillium lilacinum and their inhibition on phytophthora revealed by genome mining.</title>
        <authorList>
            <person name="Wang G."/>
            <person name="Liu Z."/>
            <person name="Lin R."/>
            <person name="Li E."/>
            <person name="Mao Z."/>
            <person name="Ling J."/>
            <person name="Yang Y."/>
            <person name="Yin W.B."/>
            <person name="Xie B."/>
        </authorList>
    </citation>
    <scope>NUCLEOTIDE SEQUENCE [LARGE SCALE GENOMIC DNA]</scope>
    <source>
        <strain evidence="7">170</strain>
    </source>
</reference>
<sequence>MATDAAVAKEGLVIPLIDFSKFLSGTPHERQSTAKAILHGFQTAGFIYLKNHPIPADLLRHTFTRSADFFAIDTAAKMNLCWTTPEANRGYSSPGREKVSQLEDMAEIEKVRSAAPDLKESFEIGRDTDPQHPNQWPVEEGNLKGFRPDMMDFFAKCQALHAEVMRAIALGMGLEESFFDGFVDVGDNTLRLLHYPSVKADVFKINPGQVRAGEHSDYGSVTLLFQDSRGGLQVKSPTGHFVDATPIEGTIVINAGDLLARWSNDTIKSTIHRVVEPPRKEADSYPPRYSIAYFCNPNSESFIETLPGTYATEQDKKYKGVNSGDYLVQRLTATY</sequence>
<dbReference type="PROSITE" id="PS51471">
    <property type="entry name" value="FE2OG_OXY"/>
    <property type="match status" value="1"/>
</dbReference>
<dbReference type="InterPro" id="IPR005123">
    <property type="entry name" value="Oxoglu/Fe-dep_dioxygenase_dom"/>
</dbReference>
<dbReference type="PRINTS" id="PR00682">
    <property type="entry name" value="IPNSYNTHASE"/>
</dbReference>
<dbReference type="Pfam" id="PF14226">
    <property type="entry name" value="DIOX_N"/>
    <property type="match status" value="1"/>
</dbReference>
<dbReference type="PANTHER" id="PTHR10209">
    <property type="entry name" value="OXIDOREDUCTASE, 2OG-FE II OXYGENASE FAMILY PROTEIN"/>
    <property type="match status" value="1"/>
</dbReference>
<dbReference type="Proteomes" id="UP000078397">
    <property type="component" value="Unassembled WGS sequence"/>
</dbReference>
<accession>A0A179FYZ9</accession>
<feature type="domain" description="Fe2OG dioxygenase" evidence="6">
    <location>
        <begin position="186"/>
        <end position="297"/>
    </location>
</feature>
<keyword evidence="2 5" id="KW-0479">Metal-binding</keyword>
<comment type="caution">
    <text evidence="7">The sequence shown here is derived from an EMBL/GenBank/DDBJ whole genome shotgun (WGS) entry which is preliminary data.</text>
</comment>
<evidence type="ECO:0000256" key="5">
    <source>
        <dbReference type="RuleBase" id="RU003682"/>
    </source>
</evidence>
<evidence type="ECO:0000256" key="1">
    <source>
        <dbReference type="ARBA" id="ARBA00008056"/>
    </source>
</evidence>
<evidence type="ECO:0000256" key="2">
    <source>
        <dbReference type="ARBA" id="ARBA00022723"/>
    </source>
</evidence>
<dbReference type="OrthoDB" id="288590at2759"/>
<dbReference type="InterPro" id="IPR027443">
    <property type="entry name" value="IPNS-like_sf"/>
</dbReference>
<dbReference type="GO" id="GO:0051213">
    <property type="term" value="F:dioxygenase activity"/>
    <property type="evidence" value="ECO:0007669"/>
    <property type="project" value="UniProtKB-KW"/>
</dbReference>
<dbReference type="Gene3D" id="2.60.120.330">
    <property type="entry name" value="B-lactam Antibiotic, Isopenicillin N Synthase, Chain"/>
    <property type="match status" value="1"/>
</dbReference>
<dbReference type="InterPro" id="IPR044861">
    <property type="entry name" value="IPNS-like_FE2OG_OXY"/>
</dbReference>
<dbReference type="AlphaFoldDB" id="A0A179FYZ9"/>
<gene>
    <name evidence="7" type="ORF">VFPPC_02778</name>
</gene>
<organism evidence="7 8">
    <name type="scientific">Pochonia chlamydosporia 170</name>
    <dbReference type="NCBI Taxonomy" id="1380566"/>
    <lineage>
        <taxon>Eukaryota</taxon>
        <taxon>Fungi</taxon>
        <taxon>Dikarya</taxon>
        <taxon>Ascomycota</taxon>
        <taxon>Pezizomycotina</taxon>
        <taxon>Sordariomycetes</taxon>
        <taxon>Hypocreomycetidae</taxon>
        <taxon>Hypocreales</taxon>
        <taxon>Clavicipitaceae</taxon>
        <taxon>Pochonia</taxon>
    </lineage>
</organism>
<dbReference type="GeneID" id="28846365"/>
<dbReference type="InterPro" id="IPR026992">
    <property type="entry name" value="DIOX_N"/>
</dbReference>
<dbReference type="Pfam" id="PF03171">
    <property type="entry name" value="2OG-FeII_Oxy"/>
    <property type="match status" value="1"/>
</dbReference>
<evidence type="ECO:0000256" key="3">
    <source>
        <dbReference type="ARBA" id="ARBA00023002"/>
    </source>
</evidence>
<dbReference type="GO" id="GO:0046872">
    <property type="term" value="F:metal ion binding"/>
    <property type="evidence" value="ECO:0007669"/>
    <property type="project" value="UniProtKB-KW"/>
</dbReference>